<dbReference type="Proteomes" id="UP001303222">
    <property type="component" value="Unassembled WGS sequence"/>
</dbReference>
<feature type="region of interest" description="Disordered" evidence="1">
    <location>
        <begin position="35"/>
        <end position="72"/>
    </location>
</feature>
<dbReference type="InterPro" id="IPR058940">
    <property type="entry name" value="mS26_fungi"/>
</dbReference>
<dbReference type="CDD" id="cd23703">
    <property type="entry name" value="mS26_PET12"/>
    <property type="match status" value="1"/>
</dbReference>
<gene>
    <name evidence="2" type="ORF">QBC32DRAFT_332167</name>
</gene>
<dbReference type="Pfam" id="PF26163">
    <property type="entry name" value="mS26"/>
    <property type="match status" value="1"/>
</dbReference>
<protein>
    <submittedName>
        <fullName evidence="2">Uncharacterized protein</fullName>
    </submittedName>
</protein>
<evidence type="ECO:0000313" key="2">
    <source>
        <dbReference type="EMBL" id="KAK3955981.1"/>
    </source>
</evidence>
<organism evidence="2 3">
    <name type="scientific">Pseudoneurospora amorphoporcata</name>
    <dbReference type="NCBI Taxonomy" id="241081"/>
    <lineage>
        <taxon>Eukaryota</taxon>
        <taxon>Fungi</taxon>
        <taxon>Dikarya</taxon>
        <taxon>Ascomycota</taxon>
        <taxon>Pezizomycotina</taxon>
        <taxon>Sordariomycetes</taxon>
        <taxon>Sordariomycetidae</taxon>
        <taxon>Sordariales</taxon>
        <taxon>Sordariaceae</taxon>
        <taxon>Pseudoneurospora</taxon>
    </lineage>
</organism>
<dbReference type="EMBL" id="MU859070">
    <property type="protein sequence ID" value="KAK3955981.1"/>
    <property type="molecule type" value="Genomic_DNA"/>
</dbReference>
<reference evidence="2" key="2">
    <citation type="submission" date="2023-06" db="EMBL/GenBank/DDBJ databases">
        <authorList>
            <consortium name="Lawrence Berkeley National Laboratory"/>
            <person name="Mondo S.J."/>
            <person name="Hensen N."/>
            <person name="Bonometti L."/>
            <person name="Westerberg I."/>
            <person name="Brannstrom I.O."/>
            <person name="Guillou S."/>
            <person name="Cros-Aarteil S."/>
            <person name="Calhoun S."/>
            <person name="Haridas S."/>
            <person name="Kuo A."/>
            <person name="Pangilinan J."/>
            <person name="Riley R."/>
            <person name="Labutti K."/>
            <person name="Andreopoulos B."/>
            <person name="Lipzen A."/>
            <person name="Chen C."/>
            <person name="Yanf M."/>
            <person name="Daum C."/>
            <person name="Ng V."/>
            <person name="Clum A."/>
            <person name="Steindorff A."/>
            <person name="Ohm R."/>
            <person name="Martin F."/>
            <person name="Silar P."/>
            <person name="Natvig D."/>
            <person name="Lalanne C."/>
            <person name="Gautier V."/>
            <person name="Ament-Velasquez S.L."/>
            <person name="Kruys A."/>
            <person name="Hutchinson M.I."/>
            <person name="Powell A.J."/>
            <person name="Barry K."/>
            <person name="Miller A.N."/>
            <person name="Grigoriev I.V."/>
            <person name="Debuchy R."/>
            <person name="Gladieux P."/>
            <person name="Thoren M.H."/>
            <person name="Johannesson H."/>
        </authorList>
    </citation>
    <scope>NUCLEOTIDE SEQUENCE</scope>
    <source>
        <strain evidence="2">CBS 626.80</strain>
    </source>
</reference>
<dbReference type="AlphaFoldDB" id="A0AAN6P1T5"/>
<evidence type="ECO:0000313" key="3">
    <source>
        <dbReference type="Proteomes" id="UP001303222"/>
    </source>
</evidence>
<proteinExistence type="predicted"/>
<reference evidence="2" key="1">
    <citation type="journal article" date="2023" name="Mol. Phylogenet. Evol.">
        <title>Genome-scale phylogeny and comparative genomics of the fungal order Sordariales.</title>
        <authorList>
            <person name="Hensen N."/>
            <person name="Bonometti L."/>
            <person name="Westerberg I."/>
            <person name="Brannstrom I.O."/>
            <person name="Guillou S."/>
            <person name="Cros-Aarteil S."/>
            <person name="Calhoun S."/>
            <person name="Haridas S."/>
            <person name="Kuo A."/>
            <person name="Mondo S."/>
            <person name="Pangilinan J."/>
            <person name="Riley R."/>
            <person name="LaButti K."/>
            <person name="Andreopoulos B."/>
            <person name="Lipzen A."/>
            <person name="Chen C."/>
            <person name="Yan M."/>
            <person name="Daum C."/>
            <person name="Ng V."/>
            <person name="Clum A."/>
            <person name="Steindorff A."/>
            <person name="Ohm R.A."/>
            <person name="Martin F."/>
            <person name="Silar P."/>
            <person name="Natvig D.O."/>
            <person name="Lalanne C."/>
            <person name="Gautier V."/>
            <person name="Ament-Velasquez S.L."/>
            <person name="Kruys A."/>
            <person name="Hutchinson M.I."/>
            <person name="Powell A.J."/>
            <person name="Barry K."/>
            <person name="Miller A.N."/>
            <person name="Grigoriev I.V."/>
            <person name="Debuchy R."/>
            <person name="Gladieux P."/>
            <person name="Hiltunen Thoren M."/>
            <person name="Johannesson H."/>
        </authorList>
    </citation>
    <scope>NUCLEOTIDE SEQUENCE</scope>
    <source>
        <strain evidence="2">CBS 626.80</strain>
    </source>
</reference>
<feature type="compositionally biased region" description="Low complexity" evidence="1">
    <location>
        <begin position="35"/>
        <end position="44"/>
    </location>
</feature>
<sequence length="317" mass="35200">MAPSLARPSLNGVQSILSSSTTTCAAATSVVTRAVATRSFSTTRPARDSAPPPPDSPNYIKVPEPPQSSEVRHPFVKGHLPVPRSIFPKKGVPEKIQPGYVDRIMPKPAAVLAGKSPVSEKDSLRRTMAEARRKSLAEGLKGLWKRKVKRDEKQAKESKARYLANKQAAQAPERLDEVFTRATIRESTAKNTFVPVDPEAFEKAEVARIKHAEREAMKSEARRDALIQLYVASKNFIVDEKELEEHVNKHFTEKIHNAGLWESGRSIWDSQKNPISMRELRNEFTGFNDRVTATTSAAVKTTVRQKNVAEELTGGKL</sequence>
<keyword evidence="3" id="KW-1185">Reference proteome</keyword>
<accession>A0AAN6P1T5</accession>
<name>A0AAN6P1T5_9PEZI</name>
<comment type="caution">
    <text evidence="2">The sequence shown here is derived from an EMBL/GenBank/DDBJ whole genome shotgun (WGS) entry which is preliminary data.</text>
</comment>
<evidence type="ECO:0000256" key="1">
    <source>
        <dbReference type="SAM" id="MobiDB-lite"/>
    </source>
</evidence>